<sequence length="298" mass="32435">MSVGGGMMAAMTTSTPGTLQELARAHMPARDAERWIGLLKPGARLRRAREGERVVGVLGGEPRLPEGVAWPVWEGRGPLGFVAAVDCGAIRETAAGQGVDLPLRTDSWLAFFYYEDDEALEIVDAGDPRTWAGYRVLHLPAGYEELPRRATPEGAASYDEVPLTAEIGLTAPAGDAVAVARALGFREPTDEYAHPVGSDAFVEEVRRLAPSTHQLLGNADNVQGPVETEVARGVLGGVDWSDPRLEEEAQRWTLLAQFDSDEEAGMCWGDCGVLYWLIRPEDLAANRFEEARFTWQCC</sequence>
<evidence type="ECO:0000313" key="2">
    <source>
        <dbReference type="Proteomes" id="UP000298111"/>
    </source>
</evidence>
<dbReference type="Proteomes" id="UP000298111">
    <property type="component" value="Unassembled WGS sequence"/>
</dbReference>
<dbReference type="Pfam" id="PF09234">
    <property type="entry name" value="DUF1963"/>
    <property type="match status" value="1"/>
</dbReference>
<name>A0A8H1L621_9ACTN</name>
<reference evidence="1 2" key="1">
    <citation type="submission" date="2018-10" db="EMBL/GenBank/DDBJ databases">
        <title>Isolation of pseudouridimycin from Streptomyces albus DSM 40763.</title>
        <authorList>
            <person name="Rosenqvist P."/>
            <person name="Metsae-Ketelae M."/>
            <person name="Virta P."/>
        </authorList>
    </citation>
    <scope>NUCLEOTIDE SEQUENCE [LARGE SCALE GENOMIC DNA]</scope>
    <source>
        <strain evidence="1 2">DSM 40763</strain>
    </source>
</reference>
<dbReference type="InterPro" id="IPR035948">
    <property type="entry name" value="YwqG-like_sf"/>
</dbReference>
<comment type="caution">
    <text evidence="1">The sequence shown here is derived from an EMBL/GenBank/DDBJ whole genome shotgun (WGS) entry which is preliminary data.</text>
</comment>
<dbReference type="PANTHER" id="PTHR36436">
    <property type="entry name" value="SLL5081 PROTEIN"/>
    <property type="match status" value="1"/>
</dbReference>
<dbReference type="AlphaFoldDB" id="A0A8H1L621"/>
<dbReference type="PANTHER" id="PTHR36436:SF6">
    <property type="entry name" value="SLL5081 PROTEIN"/>
    <property type="match status" value="1"/>
</dbReference>
<organism evidence="1 2">
    <name type="scientific">Streptomyces albus</name>
    <dbReference type="NCBI Taxonomy" id="1888"/>
    <lineage>
        <taxon>Bacteria</taxon>
        <taxon>Bacillati</taxon>
        <taxon>Actinomycetota</taxon>
        <taxon>Actinomycetes</taxon>
        <taxon>Kitasatosporales</taxon>
        <taxon>Streptomycetaceae</taxon>
        <taxon>Streptomyces</taxon>
    </lineage>
</organism>
<dbReference type="InterPro" id="IPR015315">
    <property type="entry name" value="DUF1963"/>
</dbReference>
<accession>A0A8H1L621</accession>
<evidence type="ECO:0000313" key="1">
    <source>
        <dbReference type="EMBL" id="TGG77279.1"/>
    </source>
</evidence>
<dbReference type="EMBL" id="RCIY01000095">
    <property type="protein sequence ID" value="TGG77279.1"/>
    <property type="molecule type" value="Genomic_DNA"/>
</dbReference>
<dbReference type="SUPFAM" id="SSF103032">
    <property type="entry name" value="Hypothetical protein YwqG"/>
    <property type="match status" value="1"/>
</dbReference>
<protein>
    <submittedName>
        <fullName evidence="1">DUF1963 domain-containing protein</fullName>
    </submittedName>
</protein>
<dbReference type="Gene3D" id="2.30.320.10">
    <property type="entry name" value="YwqG-like"/>
    <property type="match status" value="1"/>
</dbReference>
<gene>
    <name evidence="1" type="ORF">D8771_27635</name>
</gene>
<proteinExistence type="predicted"/>